<organism evidence="1 2">
    <name type="scientific">Prosthecobacter fusiformis</name>
    <dbReference type="NCBI Taxonomy" id="48464"/>
    <lineage>
        <taxon>Bacteria</taxon>
        <taxon>Pseudomonadati</taxon>
        <taxon>Verrucomicrobiota</taxon>
        <taxon>Verrucomicrobiia</taxon>
        <taxon>Verrucomicrobiales</taxon>
        <taxon>Verrucomicrobiaceae</taxon>
        <taxon>Prosthecobacter</taxon>
    </lineage>
</organism>
<comment type="caution">
    <text evidence="1">The sequence shown here is derived from an EMBL/GenBank/DDBJ whole genome shotgun (WGS) entry which is preliminary data.</text>
</comment>
<dbReference type="EMBL" id="SOCA01000006">
    <property type="protein sequence ID" value="TDU68102.1"/>
    <property type="molecule type" value="Genomic_DNA"/>
</dbReference>
<reference evidence="1 2" key="1">
    <citation type="submission" date="2019-03" db="EMBL/GenBank/DDBJ databases">
        <title>Genomic Encyclopedia of Archaeal and Bacterial Type Strains, Phase II (KMG-II): from individual species to whole genera.</title>
        <authorList>
            <person name="Goeker M."/>
        </authorList>
    </citation>
    <scope>NUCLEOTIDE SEQUENCE [LARGE SCALE GENOMIC DNA]</scope>
    <source>
        <strain evidence="1 2">ATCC 25309</strain>
    </source>
</reference>
<sequence>MEGGPLTQIIQNCGVSLTVLPEIRADSRIALDVSLQIVEFAGFEDPKPVVQEPVISRILTHADGTRTESATDAEKDELRESKFDAQGVLLSTKTVPLSKDMEVKSKHPMISTRHFKSDVVMPFGQTLVLEMDPRTDTQNVEEEDASGNIINSQTVLHKRRTLVFITAYLTQ</sequence>
<name>A0A4R7RRA1_9BACT</name>
<protein>
    <submittedName>
        <fullName evidence="1">Uncharacterized protein</fullName>
    </submittedName>
</protein>
<proteinExistence type="predicted"/>
<gene>
    <name evidence="1" type="ORF">EI77_03219</name>
</gene>
<evidence type="ECO:0000313" key="2">
    <source>
        <dbReference type="Proteomes" id="UP000295662"/>
    </source>
</evidence>
<dbReference type="AlphaFoldDB" id="A0A4R7RRA1"/>
<accession>A0A4R7RRA1</accession>
<keyword evidence="2" id="KW-1185">Reference proteome</keyword>
<evidence type="ECO:0000313" key="1">
    <source>
        <dbReference type="EMBL" id="TDU68102.1"/>
    </source>
</evidence>
<dbReference type="Proteomes" id="UP000295662">
    <property type="component" value="Unassembled WGS sequence"/>
</dbReference>